<comment type="caution">
    <text evidence="5">The sequence shown here is derived from an EMBL/GenBank/DDBJ whole genome shotgun (WGS) entry which is preliminary data.</text>
</comment>
<dbReference type="Gene3D" id="1.10.10.60">
    <property type="entry name" value="Homeodomain-like"/>
    <property type="match status" value="2"/>
</dbReference>
<dbReference type="GO" id="GO:0003700">
    <property type="term" value="F:DNA-binding transcription factor activity"/>
    <property type="evidence" value="ECO:0007669"/>
    <property type="project" value="InterPro"/>
</dbReference>
<dbReference type="Proteomes" id="UP001241110">
    <property type="component" value="Unassembled WGS sequence"/>
</dbReference>
<dbReference type="PANTHER" id="PTHR40055">
    <property type="entry name" value="TRANSCRIPTIONAL REGULATOR YGIV-RELATED"/>
    <property type="match status" value="1"/>
</dbReference>
<accession>A0AAE3QXE3</accession>
<keyword evidence="2" id="KW-0238">DNA-binding</keyword>
<dbReference type="InterPro" id="IPR018062">
    <property type="entry name" value="HTH_AraC-typ_CS"/>
</dbReference>
<evidence type="ECO:0000259" key="4">
    <source>
        <dbReference type="PROSITE" id="PS01124"/>
    </source>
</evidence>
<dbReference type="Pfam" id="PF12833">
    <property type="entry name" value="HTH_18"/>
    <property type="match status" value="1"/>
</dbReference>
<dbReference type="InterPro" id="IPR009057">
    <property type="entry name" value="Homeodomain-like_sf"/>
</dbReference>
<dbReference type="SMART" id="SM00871">
    <property type="entry name" value="AraC_E_bind"/>
    <property type="match status" value="1"/>
</dbReference>
<organism evidence="5 6">
    <name type="scientific">Xanthocytophaga flava</name>
    <dbReference type="NCBI Taxonomy" id="3048013"/>
    <lineage>
        <taxon>Bacteria</taxon>
        <taxon>Pseudomonadati</taxon>
        <taxon>Bacteroidota</taxon>
        <taxon>Cytophagia</taxon>
        <taxon>Cytophagales</taxon>
        <taxon>Rhodocytophagaceae</taxon>
        <taxon>Xanthocytophaga</taxon>
    </lineage>
</organism>
<dbReference type="AlphaFoldDB" id="A0AAE3QXE3"/>
<dbReference type="InterPro" id="IPR011256">
    <property type="entry name" value="Reg_factor_effector_dom_sf"/>
</dbReference>
<dbReference type="Gene3D" id="3.20.80.10">
    <property type="entry name" value="Regulatory factor, effector binding domain"/>
    <property type="match status" value="1"/>
</dbReference>
<evidence type="ECO:0000256" key="2">
    <source>
        <dbReference type="ARBA" id="ARBA00023125"/>
    </source>
</evidence>
<keyword evidence="3" id="KW-0804">Transcription</keyword>
<feature type="domain" description="HTH araC/xylS-type" evidence="4">
    <location>
        <begin position="15"/>
        <end position="114"/>
    </location>
</feature>
<dbReference type="InterPro" id="IPR018060">
    <property type="entry name" value="HTH_AraC"/>
</dbReference>
<gene>
    <name evidence="5" type="ORF">QNI16_31035</name>
</gene>
<dbReference type="InterPro" id="IPR029442">
    <property type="entry name" value="GyrI-like"/>
</dbReference>
<dbReference type="Pfam" id="PF06445">
    <property type="entry name" value="GyrI-like"/>
    <property type="match status" value="1"/>
</dbReference>
<name>A0AAE3QXE3_9BACT</name>
<dbReference type="GO" id="GO:0043565">
    <property type="term" value="F:sequence-specific DNA binding"/>
    <property type="evidence" value="ECO:0007669"/>
    <property type="project" value="InterPro"/>
</dbReference>
<dbReference type="SUPFAM" id="SSF55136">
    <property type="entry name" value="Probable bacterial effector-binding domain"/>
    <property type="match status" value="1"/>
</dbReference>
<dbReference type="EMBL" id="JASJOS010000017">
    <property type="protein sequence ID" value="MDJ1484976.1"/>
    <property type="molecule type" value="Genomic_DNA"/>
</dbReference>
<dbReference type="RefSeq" id="WP_313986897.1">
    <property type="nucleotide sequence ID" value="NZ_JASJOS010000017.1"/>
</dbReference>
<evidence type="ECO:0000313" key="5">
    <source>
        <dbReference type="EMBL" id="MDJ1484976.1"/>
    </source>
</evidence>
<keyword evidence="1" id="KW-0805">Transcription regulation</keyword>
<dbReference type="SMART" id="SM00342">
    <property type="entry name" value="HTH_ARAC"/>
    <property type="match status" value="1"/>
</dbReference>
<evidence type="ECO:0000313" key="6">
    <source>
        <dbReference type="Proteomes" id="UP001241110"/>
    </source>
</evidence>
<dbReference type="InterPro" id="IPR010499">
    <property type="entry name" value="AraC_E-bd"/>
</dbReference>
<evidence type="ECO:0000256" key="1">
    <source>
        <dbReference type="ARBA" id="ARBA00023015"/>
    </source>
</evidence>
<protein>
    <submittedName>
        <fullName evidence="5">GyrI-like domain-containing protein</fullName>
    </submittedName>
</protein>
<dbReference type="PROSITE" id="PS01124">
    <property type="entry name" value="HTH_ARAC_FAMILY_2"/>
    <property type="match status" value="1"/>
</dbReference>
<dbReference type="PANTHER" id="PTHR40055:SF1">
    <property type="entry name" value="TRANSCRIPTIONAL REGULATOR YGIV-RELATED"/>
    <property type="match status" value="1"/>
</dbReference>
<evidence type="ECO:0000256" key="3">
    <source>
        <dbReference type="ARBA" id="ARBA00023163"/>
    </source>
</evidence>
<reference evidence="5" key="1">
    <citation type="submission" date="2023-05" db="EMBL/GenBank/DDBJ databases">
        <authorList>
            <person name="Zhang X."/>
        </authorList>
    </citation>
    <scope>NUCLEOTIDE SEQUENCE</scope>
    <source>
        <strain evidence="5">YF14B1</strain>
    </source>
</reference>
<dbReference type="InterPro" id="IPR050908">
    <property type="entry name" value="SmbC-like"/>
</dbReference>
<sequence>MESIQSRQEYIARINKVIDYIKSHLDEDLSVEHLAEVSCFSKFHFHRIFRSVVGETVNQFVKRSRIERAAFYLRNNPGKSVSEVATDSGFINLASFARTFRETTGASATEWKQKLIFENSKNCKTDRTDGKVIHFYPVYLASSSINQEANMIHTPNKIQVEIKELPALNVAYVRSLSISPQDGLAFEQLFDKLFKWAGPRGFISFPQTKALTVYRSNPELSTDGNMQADVCITVPEGTAGEGEIGIAQISGGQYAVIHLEGDIRESGEVWTYVYKEWLSDNGYQPDNRNFYINHLNNPKEHPQQLHMVDMCIPVKPL</sequence>
<dbReference type="PROSITE" id="PS00041">
    <property type="entry name" value="HTH_ARAC_FAMILY_1"/>
    <property type="match status" value="1"/>
</dbReference>
<proteinExistence type="predicted"/>
<dbReference type="SUPFAM" id="SSF46689">
    <property type="entry name" value="Homeodomain-like"/>
    <property type="match status" value="2"/>
</dbReference>